<evidence type="ECO:0000313" key="9">
    <source>
        <dbReference type="Proteomes" id="UP000033618"/>
    </source>
</evidence>
<reference evidence="8 9" key="1">
    <citation type="submission" date="2015-03" db="EMBL/GenBank/DDBJ databases">
        <title>Draft Genome Sequence of Burkholderia andropogonis type strain ICMP2807, isolated from Sorghum bicolor.</title>
        <authorList>
            <person name="Lopes-Santos L."/>
            <person name="Castro D.B."/>
            <person name="Ottoboni L.M."/>
            <person name="Park D."/>
            <person name="Weirc B.S."/>
            <person name="Destefano S.A."/>
        </authorList>
    </citation>
    <scope>NUCLEOTIDE SEQUENCE [LARGE SCALE GENOMIC DNA]</scope>
    <source>
        <strain evidence="8 9">ICMP2807</strain>
    </source>
</reference>
<evidence type="ECO:0000313" key="8">
    <source>
        <dbReference type="EMBL" id="KKB61106.1"/>
    </source>
</evidence>
<feature type="region of interest" description="Disordered" evidence="6">
    <location>
        <begin position="221"/>
        <end position="250"/>
    </location>
</feature>
<comment type="subcellular location">
    <subcellularLocation>
        <location evidence="1">Membrane</location>
        <topology evidence="1">Single-pass membrane protein</topology>
    </subcellularLocation>
</comment>
<proteinExistence type="inferred from homology"/>
<keyword evidence="9" id="KW-1185">Reference proteome</keyword>
<comment type="similarity">
    <text evidence="2">Belongs to the TrbI/VirB10 family.</text>
</comment>
<feature type="region of interest" description="Disordered" evidence="6">
    <location>
        <begin position="53"/>
        <end position="152"/>
    </location>
</feature>
<dbReference type="AlphaFoldDB" id="A0A0F5JTE4"/>
<dbReference type="PATRIC" id="fig|28092.6.peg.5936"/>
<sequence length="457" mass="47478">MRTDAMDDKHTNKPRVSRKLASISMIVLATVLLGIVMIRSLLHVQTPAELAAQKRQDKEAAEKPGDPAEERDREQSQLQRAQRAADAARAASEAANRPQPAANSIAAPLPQQFAKPPTQDAAKPAEDSQWHAQSLAAYESQSSGGSAGGGAVMDAVNSQMQRLQDAIAATTRNARSNNGQAGNDERTSTKDASSNTAAGDLLHTASLSSALNHVLGDGGNVSSASVNSGNLPEGSKSVGPSNTKWLQSQDAGAGTQAVALHAVAAESPYTLQETGTIHVTILQGLNSDLPTEIRAMVTQDVYDTITGTHLLIPKGSMLAAKVNTDVARGQDRMMIAFTRLLLRGGASVNLGAMSGADAEGYAGIEANVNRHLFARFGAAFLIALVETAANSGSSDTTISIGSSVSSAGTTGLSQVTQAVLNSNINIQDTLTVKPGAEMTVVVTRDLVLPPQTTGIYQ</sequence>
<name>A0A0F5JTE4_9BURK</name>
<dbReference type="Gene3D" id="2.40.128.260">
    <property type="entry name" value="Type IV secretion system, VirB10/TraB/TrbI"/>
    <property type="match status" value="1"/>
</dbReference>
<dbReference type="CDD" id="cd16429">
    <property type="entry name" value="VirB10"/>
    <property type="match status" value="1"/>
</dbReference>
<evidence type="ECO:0008006" key="10">
    <source>
        <dbReference type="Google" id="ProtNLM"/>
    </source>
</evidence>
<gene>
    <name evidence="8" type="ORF">WM40_25135</name>
</gene>
<keyword evidence="5 7" id="KW-0472">Membrane</keyword>
<dbReference type="InterPro" id="IPR005498">
    <property type="entry name" value="T4SS_VirB10/TraB/TrbI"/>
</dbReference>
<dbReference type="Proteomes" id="UP000033618">
    <property type="component" value="Unassembled WGS sequence"/>
</dbReference>
<evidence type="ECO:0000256" key="2">
    <source>
        <dbReference type="ARBA" id="ARBA00010265"/>
    </source>
</evidence>
<dbReference type="InterPro" id="IPR042217">
    <property type="entry name" value="T4SS_VirB10/TrbI"/>
</dbReference>
<feature type="compositionally biased region" description="Low complexity" evidence="6">
    <location>
        <begin position="221"/>
        <end position="230"/>
    </location>
</feature>
<dbReference type="EMBL" id="LAQU01000071">
    <property type="protein sequence ID" value="KKB61106.1"/>
    <property type="molecule type" value="Genomic_DNA"/>
</dbReference>
<dbReference type="Pfam" id="PF03743">
    <property type="entry name" value="TrbI"/>
    <property type="match status" value="1"/>
</dbReference>
<protein>
    <recommendedName>
        <fullName evidence="10">Conjugal transfer protein TrbI</fullName>
    </recommendedName>
</protein>
<dbReference type="STRING" id="28092.WM40_25135"/>
<keyword evidence="3 7" id="KW-0812">Transmembrane</keyword>
<feature type="transmembrane region" description="Helical" evidence="7">
    <location>
        <begin position="20"/>
        <end position="42"/>
    </location>
</feature>
<feature type="compositionally biased region" description="Low complexity" evidence="6">
    <location>
        <begin position="76"/>
        <end position="95"/>
    </location>
</feature>
<organism evidence="8 9">
    <name type="scientific">Robbsia andropogonis</name>
    <dbReference type="NCBI Taxonomy" id="28092"/>
    <lineage>
        <taxon>Bacteria</taxon>
        <taxon>Pseudomonadati</taxon>
        <taxon>Pseudomonadota</taxon>
        <taxon>Betaproteobacteria</taxon>
        <taxon>Burkholderiales</taxon>
        <taxon>Burkholderiaceae</taxon>
        <taxon>Robbsia</taxon>
    </lineage>
</organism>
<feature type="compositionally biased region" description="Polar residues" evidence="6">
    <location>
        <begin position="238"/>
        <end position="250"/>
    </location>
</feature>
<accession>A0A0F5JTE4</accession>
<feature type="compositionally biased region" description="Polar residues" evidence="6">
    <location>
        <begin position="171"/>
        <end position="181"/>
    </location>
</feature>
<evidence type="ECO:0000256" key="6">
    <source>
        <dbReference type="SAM" id="MobiDB-lite"/>
    </source>
</evidence>
<feature type="compositionally biased region" description="Basic and acidic residues" evidence="6">
    <location>
        <begin position="53"/>
        <end position="75"/>
    </location>
</feature>
<evidence type="ECO:0000256" key="4">
    <source>
        <dbReference type="ARBA" id="ARBA00022989"/>
    </source>
</evidence>
<feature type="region of interest" description="Disordered" evidence="6">
    <location>
        <begin position="171"/>
        <end position="195"/>
    </location>
</feature>
<dbReference type="GO" id="GO:0016020">
    <property type="term" value="C:membrane"/>
    <property type="evidence" value="ECO:0007669"/>
    <property type="project" value="UniProtKB-SubCell"/>
</dbReference>
<evidence type="ECO:0000256" key="1">
    <source>
        <dbReference type="ARBA" id="ARBA00004167"/>
    </source>
</evidence>
<keyword evidence="4 7" id="KW-1133">Transmembrane helix</keyword>
<evidence type="ECO:0000256" key="7">
    <source>
        <dbReference type="SAM" id="Phobius"/>
    </source>
</evidence>
<evidence type="ECO:0000256" key="3">
    <source>
        <dbReference type="ARBA" id="ARBA00022692"/>
    </source>
</evidence>
<evidence type="ECO:0000256" key="5">
    <source>
        <dbReference type="ARBA" id="ARBA00023136"/>
    </source>
</evidence>
<comment type="caution">
    <text evidence="8">The sequence shown here is derived from an EMBL/GenBank/DDBJ whole genome shotgun (WGS) entry which is preliminary data.</text>
</comment>